<dbReference type="Proteomes" id="UP000239874">
    <property type="component" value="Unassembled WGS sequence"/>
</dbReference>
<dbReference type="PANTHER" id="PTHR42912:SF95">
    <property type="entry name" value="METHYLTRANSFERASE TYPE 11 DOMAIN-CONTAINING PROTEIN"/>
    <property type="match status" value="1"/>
</dbReference>
<comment type="caution">
    <text evidence="2">The sequence shown here is derived from an EMBL/GenBank/DDBJ whole genome shotgun (WGS) entry which is preliminary data.</text>
</comment>
<dbReference type="EMBL" id="PSZC01000009">
    <property type="protein sequence ID" value="PPJ37460.1"/>
    <property type="molecule type" value="Genomic_DNA"/>
</dbReference>
<gene>
    <name evidence="2" type="ORF">C5E45_15190</name>
</gene>
<evidence type="ECO:0000313" key="3">
    <source>
        <dbReference type="Proteomes" id="UP000239874"/>
    </source>
</evidence>
<organism evidence="2 3">
    <name type="scientific">Nocardia nova</name>
    <dbReference type="NCBI Taxonomy" id="37330"/>
    <lineage>
        <taxon>Bacteria</taxon>
        <taxon>Bacillati</taxon>
        <taxon>Actinomycetota</taxon>
        <taxon>Actinomycetes</taxon>
        <taxon>Mycobacteriales</taxon>
        <taxon>Nocardiaceae</taxon>
        <taxon>Nocardia</taxon>
    </lineage>
</organism>
<name>A0A2S6AQH3_9NOCA</name>
<dbReference type="InterPro" id="IPR013216">
    <property type="entry name" value="Methyltransf_11"/>
</dbReference>
<dbReference type="OrthoDB" id="9797252at2"/>
<dbReference type="GO" id="GO:0008757">
    <property type="term" value="F:S-adenosylmethionine-dependent methyltransferase activity"/>
    <property type="evidence" value="ECO:0007669"/>
    <property type="project" value="InterPro"/>
</dbReference>
<dbReference type="AlphaFoldDB" id="A0A2S6AQH3"/>
<dbReference type="Pfam" id="PF08241">
    <property type="entry name" value="Methyltransf_11"/>
    <property type="match status" value="1"/>
</dbReference>
<protein>
    <recommendedName>
        <fullName evidence="1">Methyltransferase type 11 domain-containing protein</fullName>
    </recommendedName>
</protein>
<proteinExistence type="predicted"/>
<accession>A0A2S6AQH3</accession>
<dbReference type="Gene3D" id="1.10.8.900">
    <property type="match status" value="1"/>
</dbReference>
<sequence>MTTLPTGLPALPPAPARAADDFEYIPWWTTATMASVLNDIDTATWCLLCDLASGTADIAARGPRTSAATVAAVMEALWTRQPIRHTTAPSHRHIPERFTTLTAADPDLGTCGRVAAAWCVARLAVYARHLPHTGGGCRHHQLADAAATAQQILASDEGSWLYTAPLAARYDHDRPFAAPEFTAAITTIARSRLAGRDTIEYGAGTGAITRIAAPHTRSLVAIEPAIGMRAVLQQHTGNLDQVRVREEDCMSVGLPDACADVVFEHAALCFVDEPLFAVAEAARLLRPGGSLIRIISTTDQPEPVTAFDAAFHAQLRLLGHQPGRIVSSGNDPRITDWLSAAGIDTEIDAIATWNSQQPLHRHIAPLLHGSYPYLAAIPDDDRRRAIDGALTATRLNPDTLIDSAHKVKTASTPLDSTSLLRDGARR</sequence>
<feature type="domain" description="Methyltransferase type 11" evidence="1">
    <location>
        <begin position="200"/>
        <end position="292"/>
    </location>
</feature>
<dbReference type="Gene3D" id="3.40.50.150">
    <property type="entry name" value="Vaccinia Virus protein VP39"/>
    <property type="match status" value="1"/>
</dbReference>
<evidence type="ECO:0000313" key="2">
    <source>
        <dbReference type="EMBL" id="PPJ37460.1"/>
    </source>
</evidence>
<dbReference type="InterPro" id="IPR050508">
    <property type="entry name" value="Methyltransf_Superfamily"/>
</dbReference>
<dbReference type="InterPro" id="IPR029063">
    <property type="entry name" value="SAM-dependent_MTases_sf"/>
</dbReference>
<evidence type="ECO:0000259" key="1">
    <source>
        <dbReference type="Pfam" id="PF08241"/>
    </source>
</evidence>
<reference evidence="2 3" key="1">
    <citation type="submission" date="2018-02" db="EMBL/GenBank/DDBJ databases">
        <title>8 Nocardia nova and 1 Nocardia cyriacigeorgica strain used for evolution to TMP-SMX.</title>
        <authorList>
            <person name="Mehta H."/>
            <person name="Weng J."/>
            <person name="Shamoo Y."/>
        </authorList>
    </citation>
    <scope>NUCLEOTIDE SEQUENCE [LARGE SCALE GENOMIC DNA]</scope>
    <source>
        <strain evidence="2 3">MDA3139</strain>
    </source>
</reference>
<dbReference type="CDD" id="cd02440">
    <property type="entry name" value="AdoMet_MTases"/>
    <property type="match status" value="1"/>
</dbReference>
<dbReference type="PANTHER" id="PTHR42912">
    <property type="entry name" value="METHYLTRANSFERASE"/>
    <property type="match status" value="1"/>
</dbReference>
<dbReference type="SUPFAM" id="SSF53335">
    <property type="entry name" value="S-adenosyl-L-methionine-dependent methyltransferases"/>
    <property type="match status" value="1"/>
</dbReference>
<dbReference type="RefSeq" id="WP_104378387.1">
    <property type="nucleotide sequence ID" value="NZ_PSZC01000009.1"/>
</dbReference>